<evidence type="ECO:0000256" key="1">
    <source>
        <dbReference type="SAM" id="MobiDB-lite"/>
    </source>
</evidence>
<keyword evidence="3" id="KW-1185">Reference proteome</keyword>
<evidence type="ECO:0000313" key="2">
    <source>
        <dbReference type="EMBL" id="GJT22416.1"/>
    </source>
</evidence>
<evidence type="ECO:0000313" key="3">
    <source>
        <dbReference type="Proteomes" id="UP001151760"/>
    </source>
</evidence>
<name>A0ABQ5C5M7_9ASTR</name>
<reference evidence="2" key="2">
    <citation type="submission" date="2022-01" db="EMBL/GenBank/DDBJ databases">
        <authorList>
            <person name="Yamashiro T."/>
            <person name="Shiraishi A."/>
            <person name="Satake H."/>
            <person name="Nakayama K."/>
        </authorList>
    </citation>
    <scope>NUCLEOTIDE SEQUENCE</scope>
</reference>
<gene>
    <name evidence="2" type="ORF">Tco_0892353</name>
</gene>
<reference evidence="2" key="1">
    <citation type="journal article" date="2022" name="Int. J. Mol. Sci.">
        <title>Draft Genome of Tanacetum Coccineum: Genomic Comparison of Closely Related Tanacetum-Family Plants.</title>
        <authorList>
            <person name="Yamashiro T."/>
            <person name="Shiraishi A."/>
            <person name="Nakayama K."/>
            <person name="Satake H."/>
        </authorList>
    </citation>
    <scope>NUCLEOTIDE SEQUENCE</scope>
</reference>
<feature type="region of interest" description="Disordered" evidence="1">
    <location>
        <begin position="45"/>
        <end position="92"/>
    </location>
</feature>
<sequence length="257" mass="28473">MIRQRAEAPSTSHLLPLPLLIVLPRTRASVAMLRAAAPSTYILTPRSETPLSSTLPLLPIPLPTPSPPLLPPSTDRRSDSSSAPTARPDGDFRRDYGFIATLDDEIMQDLERYVGYGITDTWDEMLVGIPGEPGTDETELGRRVTDLVTIVRQDKDKIYRRLDDAQTERQMVTSRGRSMDVSDLACTEVMTLRTQVVAQRSEIAELRAADRRRQTRLTEALKLMKTLQTQLTALEGRQGHARGPTQPDAPEESGSSS</sequence>
<organism evidence="2 3">
    <name type="scientific">Tanacetum coccineum</name>
    <dbReference type="NCBI Taxonomy" id="301880"/>
    <lineage>
        <taxon>Eukaryota</taxon>
        <taxon>Viridiplantae</taxon>
        <taxon>Streptophyta</taxon>
        <taxon>Embryophyta</taxon>
        <taxon>Tracheophyta</taxon>
        <taxon>Spermatophyta</taxon>
        <taxon>Magnoliopsida</taxon>
        <taxon>eudicotyledons</taxon>
        <taxon>Gunneridae</taxon>
        <taxon>Pentapetalae</taxon>
        <taxon>asterids</taxon>
        <taxon>campanulids</taxon>
        <taxon>Asterales</taxon>
        <taxon>Asteraceae</taxon>
        <taxon>Asteroideae</taxon>
        <taxon>Anthemideae</taxon>
        <taxon>Anthemidinae</taxon>
        <taxon>Tanacetum</taxon>
    </lineage>
</organism>
<protein>
    <submittedName>
        <fullName evidence="2">Uncharacterized protein</fullName>
    </submittedName>
</protein>
<feature type="region of interest" description="Disordered" evidence="1">
    <location>
        <begin position="230"/>
        <end position="257"/>
    </location>
</feature>
<dbReference type="Proteomes" id="UP001151760">
    <property type="component" value="Unassembled WGS sequence"/>
</dbReference>
<accession>A0ABQ5C5M7</accession>
<feature type="compositionally biased region" description="Low complexity" evidence="1">
    <location>
        <begin position="45"/>
        <end position="57"/>
    </location>
</feature>
<dbReference type="EMBL" id="BQNB010013967">
    <property type="protein sequence ID" value="GJT22416.1"/>
    <property type="molecule type" value="Genomic_DNA"/>
</dbReference>
<feature type="compositionally biased region" description="Pro residues" evidence="1">
    <location>
        <begin position="58"/>
        <end position="71"/>
    </location>
</feature>
<comment type="caution">
    <text evidence="2">The sequence shown here is derived from an EMBL/GenBank/DDBJ whole genome shotgun (WGS) entry which is preliminary data.</text>
</comment>
<proteinExistence type="predicted"/>